<comment type="caution">
    <text evidence="1">The sequence shown here is derived from an EMBL/GenBank/DDBJ whole genome shotgun (WGS) entry which is preliminary data.</text>
</comment>
<dbReference type="RefSeq" id="WP_008819556.1">
    <property type="nucleotide sequence ID" value="NZ_AP025565.1"/>
</dbReference>
<protein>
    <submittedName>
        <fullName evidence="1">Sigma-70 family RNA polymerase sigma factor</fullName>
    </submittedName>
</protein>
<evidence type="ECO:0000313" key="1">
    <source>
        <dbReference type="EMBL" id="MCR0234649.1"/>
    </source>
</evidence>
<proteinExistence type="predicted"/>
<sequence length="156" mass="18856">MKDYYSKNDFWVRKNEDSDERKYYIRLNGMYIEVSKDVFDTCYYSYRKELRDKKRDQDLLSLNTLNANNHSLEDIIGVYDDTIQSINDNILITKIKSIINSFNETDKNIAYLSLFVGESDEKISKKMHMKRSTVNYHKHRIYKILREQLTNLEEWL</sequence>
<dbReference type="InterPro" id="IPR013324">
    <property type="entry name" value="RNA_pol_sigma_r3/r4-like"/>
</dbReference>
<organism evidence="1 2">
    <name type="scientific">Clostridium innocuum</name>
    <dbReference type="NCBI Taxonomy" id="1522"/>
    <lineage>
        <taxon>Bacteria</taxon>
        <taxon>Bacillati</taxon>
        <taxon>Bacillota</taxon>
        <taxon>Clostridia</taxon>
        <taxon>Eubacteriales</taxon>
        <taxon>Clostridiaceae</taxon>
        <taxon>Clostridium</taxon>
    </lineage>
</organism>
<gene>
    <name evidence="1" type="ORF">MKC95_17920</name>
</gene>
<dbReference type="AlphaFoldDB" id="A0AAP2UQI1"/>
<dbReference type="EMBL" id="JAKTMA010000037">
    <property type="protein sequence ID" value="MCR0234649.1"/>
    <property type="molecule type" value="Genomic_DNA"/>
</dbReference>
<reference evidence="1" key="1">
    <citation type="journal article" date="2022" name="Clin. Infect. Dis.">
        <title>Association between Clostridium innocuum and antibiotic-associated diarrhea in adults and children: A cross-sectional study and comparative genomics analysis.</title>
        <authorList>
            <person name="Cherny K.E."/>
            <person name="Muscat E.B."/>
            <person name="Balaji A."/>
            <person name="Mukherjee J."/>
            <person name="Ozer E.A."/>
            <person name="Angarone M.P."/>
            <person name="Hauser A.R."/>
            <person name="Sichel J.S."/>
            <person name="Amponsah E."/>
            <person name="Kociolek L.K."/>
        </authorList>
    </citation>
    <scope>NUCLEOTIDE SEQUENCE</scope>
    <source>
        <strain evidence="1">NU1-AC-029v</strain>
    </source>
</reference>
<accession>A0AAP2UQI1</accession>
<dbReference type="Proteomes" id="UP001203972">
    <property type="component" value="Unassembled WGS sequence"/>
</dbReference>
<dbReference type="SUPFAM" id="SSF88659">
    <property type="entry name" value="Sigma3 and sigma4 domains of RNA polymerase sigma factors"/>
    <property type="match status" value="1"/>
</dbReference>
<evidence type="ECO:0000313" key="2">
    <source>
        <dbReference type="Proteomes" id="UP001203972"/>
    </source>
</evidence>
<name>A0AAP2UQI1_CLOIN</name>